<dbReference type="PRINTS" id="PR00035">
    <property type="entry name" value="HTHGNTR"/>
</dbReference>
<reference evidence="6 7" key="1">
    <citation type="submission" date="2020-08" db="EMBL/GenBank/DDBJ databases">
        <title>Genome public.</title>
        <authorList>
            <person name="Liu C."/>
            <person name="Sun Q."/>
        </authorList>
    </citation>
    <scope>NUCLEOTIDE SEQUENCE [LARGE SCALE GENOMIC DNA]</scope>
    <source>
        <strain evidence="6 7">NSJ-35</strain>
    </source>
</reference>
<dbReference type="Gene3D" id="3.40.50.2300">
    <property type="match status" value="2"/>
</dbReference>
<gene>
    <name evidence="6" type="ORF">H8S18_06260</name>
</gene>
<keyword evidence="4" id="KW-0804">Transcription</keyword>
<dbReference type="CDD" id="cd07377">
    <property type="entry name" value="WHTH_GntR"/>
    <property type="match status" value="1"/>
</dbReference>
<evidence type="ECO:0000256" key="2">
    <source>
        <dbReference type="ARBA" id="ARBA00023015"/>
    </source>
</evidence>
<dbReference type="SUPFAM" id="SSF46785">
    <property type="entry name" value="Winged helix' DNA-binding domain"/>
    <property type="match status" value="1"/>
</dbReference>
<dbReference type="InterPro" id="IPR036390">
    <property type="entry name" value="WH_DNA-bd_sf"/>
</dbReference>
<dbReference type="InterPro" id="IPR028082">
    <property type="entry name" value="Peripla_BP_I"/>
</dbReference>
<evidence type="ECO:0000259" key="5">
    <source>
        <dbReference type="PROSITE" id="PS50949"/>
    </source>
</evidence>
<dbReference type="PROSITE" id="PS50949">
    <property type="entry name" value="HTH_GNTR"/>
    <property type="match status" value="1"/>
</dbReference>
<evidence type="ECO:0000256" key="4">
    <source>
        <dbReference type="ARBA" id="ARBA00023163"/>
    </source>
</evidence>
<dbReference type="InterPro" id="IPR000524">
    <property type="entry name" value="Tscrpt_reg_HTH_GntR"/>
</dbReference>
<sequence>MENAKRGHSFKYIAIRRWILDNIENHVFKYGDKLPSENLLCHKFEISRQTVRNAMDQLADEGIVRRVRGSGTYVAQKLGETRNKTIGVCLSFINEYIFPAILLGIEETLTAKGFGMELGITYNKIEQERRFLERMLKANVSGLIIEGTKTGLPNPNLSIYREFLRREIPVMFIHNYYPELPCASVVMDDVNCAKKLTKMLIDAGHRDIAGFFKIDDMQGQKRYEGYIGALIEAGIPVRDELIRCFTSNSQDALFEYSHHPLLADVRKCSAIVCYNDQMASKMYSYFKERGIKVPQDVSMVGFDDSFVDPAAILRLTTVRHPKRELGKAAADRLMHMVENGTESIPQEPLIVNANIICRSSIKILNKPSGEMVI</sequence>
<dbReference type="Gene3D" id="1.10.10.10">
    <property type="entry name" value="Winged helix-like DNA-binding domain superfamily/Winged helix DNA-binding domain"/>
    <property type="match status" value="1"/>
</dbReference>
<protein>
    <submittedName>
        <fullName evidence="6">GntR family transcriptional regulator</fullName>
    </submittedName>
</protein>
<dbReference type="Pfam" id="PF00392">
    <property type="entry name" value="GntR"/>
    <property type="match status" value="1"/>
</dbReference>
<dbReference type="InterPro" id="IPR046335">
    <property type="entry name" value="LacI/GalR-like_sensor"/>
</dbReference>
<dbReference type="PANTHER" id="PTHR30146:SF148">
    <property type="entry name" value="HTH-TYPE TRANSCRIPTIONAL REPRESSOR PURR-RELATED"/>
    <property type="match status" value="1"/>
</dbReference>
<dbReference type="Pfam" id="PF13377">
    <property type="entry name" value="Peripla_BP_3"/>
    <property type="match status" value="1"/>
</dbReference>
<evidence type="ECO:0000313" key="7">
    <source>
        <dbReference type="Proteomes" id="UP000606889"/>
    </source>
</evidence>
<evidence type="ECO:0000313" key="6">
    <source>
        <dbReference type="EMBL" id="MBC5647934.1"/>
    </source>
</evidence>
<dbReference type="InterPro" id="IPR033532">
    <property type="entry name" value="AraR_ligand_bind_dom"/>
</dbReference>
<evidence type="ECO:0000256" key="1">
    <source>
        <dbReference type="ARBA" id="ARBA00022491"/>
    </source>
</evidence>
<keyword evidence="7" id="KW-1185">Reference proteome</keyword>
<comment type="caution">
    <text evidence="6">The sequence shown here is derived from an EMBL/GenBank/DDBJ whole genome shotgun (WGS) entry which is preliminary data.</text>
</comment>
<dbReference type="InterPro" id="IPR036388">
    <property type="entry name" value="WH-like_DNA-bd_sf"/>
</dbReference>
<dbReference type="SUPFAM" id="SSF53822">
    <property type="entry name" value="Periplasmic binding protein-like I"/>
    <property type="match status" value="1"/>
</dbReference>
<name>A0ABR7EFV9_9FIRM</name>
<keyword evidence="3" id="KW-0238">DNA-binding</keyword>
<organism evidence="6 7">
    <name type="scientific">Christensenella tenuis</name>
    <dbReference type="NCBI Taxonomy" id="2763033"/>
    <lineage>
        <taxon>Bacteria</taxon>
        <taxon>Bacillati</taxon>
        <taxon>Bacillota</taxon>
        <taxon>Clostridia</taxon>
        <taxon>Christensenellales</taxon>
        <taxon>Christensenellaceae</taxon>
        <taxon>Christensenella</taxon>
    </lineage>
</organism>
<dbReference type="SMART" id="SM00345">
    <property type="entry name" value="HTH_GNTR"/>
    <property type="match status" value="1"/>
</dbReference>
<dbReference type="PANTHER" id="PTHR30146">
    <property type="entry name" value="LACI-RELATED TRANSCRIPTIONAL REPRESSOR"/>
    <property type="match status" value="1"/>
</dbReference>
<proteinExistence type="predicted"/>
<feature type="domain" description="HTH gntR-type" evidence="5">
    <location>
        <begin position="9"/>
        <end position="77"/>
    </location>
</feature>
<dbReference type="CDD" id="cd01541">
    <property type="entry name" value="PBP1_AraR"/>
    <property type="match status" value="1"/>
</dbReference>
<dbReference type="EMBL" id="JACOON010000003">
    <property type="protein sequence ID" value="MBC5647934.1"/>
    <property type="molecule type" value="Genomic_DNA"/>
</dbReference>
<keyword evidence="1" id="KW-0678">Repressor</keyword>
<evidence type="ECO:0000256" key="3">
    <source>
        <dbReference type="ARBA" id="ARBA00023125"/>
    </source>
</evidence>
<dbReference type="RefSeq" id="WP_186857462.1">
    <property type="nucleotide sequence ID" value="NZ_JACOON010000003.1"/>
</dbReference>
<dbReference type="Proteomes" id="UP000606889">
    <property type="component" value="Unassembled WGS sequence"/>
</dbReference>
<accession>A0ABR7EFV9</accession>
<keyword evidence="2" id="KW-0805">Transcription regulation</keyword>